<dbReference type="InterPro" id="IPR033470">
    <property type="entry name" value="FakA-like_C"/>
</dbReference>
<dbReference type="InterPro" id="IPR019986">
    <property type="entry name" value="YloV-like"/>
</dbReference>
<reference evidence="3" key="1">
    <citation type="submission" date="2023-07" db="EMBL/GenBank/DDBJ databases">
        <title>30 novel species of actinomycetes from the DSMZ collection.</title>
        <authorList>
            <person name="Nouioui I."/>
        </authorList>
    </citation>
    <scope>NUCLEOTIDE SEQUENCE [LARGE SCALE GENOMIC DNA]</scope>
    <source>
        <strain evidence="3">DSM 45834</strain>
    </source>
</reference>
<accession>A0ABU2NAE7</accession>
<dbReference type="SUPFAM" id="SSF101473">
    <property type="entry name" value="DhaL-like"/>
    <property type="match status" value="1"/>
</dbReference>
<sequence length="547" mass="54427">MFPTLDAALLEHWAGTAVAELERHRAVIDEINVFPVADRDTGTNLLLTMRAAAAEPHPGGSVVAVADALARGALLGARGNSGVILSQVLRGLAEAVAAVDGPCAGAVLADALTRGARLAEKAVTRPQEGTVLTVLAAAADGAVATGSDRLDLVAAAAAGAAGTALRATPHQLPELARAGVVDAGGMGLVVVLDALVSLLPDIGDVVRKETAVVGGLAATGGTAARGPLATDLPAASDCGYEVMYLLDGCDDARADTLRVALDGLGDAAAVVGDGAPGGTGTWTVHVHCADIGAALEAGMAAGRPHGVRVMPLVDRGREVFPRARAVLAVVFGPQVAALAREVGADVLVRDCPLPGDLPADVDEARLVGALAGTAARHVALVTGDGALAFAAERAAAAARRAGQEVVVVPTASVVAGLAALAVHDPGRHAADDVVAMTEAAAGTRSGVLRIADAAALTWAGPCVPGDVLGLVDGEVVLIAPDLPVGALWLASRMLTAGGELVTVLLGDGVDDALAEGLVAELRRSHPEVDVVVHRGARPGHPVELGVE</sequence>
<dbReference type="EMBL" id="JAVREJ010000010">
    <property type="protein sequence ID" value="MDT0350928.1"/>
    <property type="molecule type" value="Genomic_DNA"/>
</dbReference>
<gene>
    <name evidence="2" type="ORF">RM445_15460</name>
</gene>
<dbReference type="InterPro" id="IPR050270">
    <property type="entry name" value="DegV_domain_contain"/>
</dbReference>
<organism evidence="2 3">
    <name type="scientific">Pseudonocardia charpentierae</name>
    <dbReference type="NCBI Taxonomy" id="3075545"/>
    <lineage>
        <taxon>Bacteria</taxon>
        <taxon>Bacillati</taxon>
        <taxon>Actinomycetota</taxon>
        <taxon>Actinomycetes</taxon>
        <taxon>Pseudonocardiales</taxon>
        <taxon>Pseudonocardiaceae</taxon>
        <taxon>Pseudonocardia</taxon>
    </lineage>
</organism>
<dbReference type="InterPro" id="IPR036117">
    <property type="entry name" value="DhaL_dom_sf"/>
</dbReference>
<dbReference type="InterPro" id="IPR048394">
    <property type="entry name" value="FakA-like_M"/>
</dbReference>
<dbReference type="Proteomes" id="UP001183202">
    <property type="component" value="Unassembled WGS sequence"/>
</dbReference>
<protein>
    <submittedName>
        <fullName evidence="2">DAK2 domain-containing protein</fullName>
    </submittedName>
</protein>
<dbReference type="InterPro" id="IPR004007">
    <property type="entry name" value="DhaL_dom"/>
</dbReference>
<dbReference type="PANTHER" id="PTHR33434:SF4">
    <property type="entry name" value="PHOSPHATASE PROTEIN"/>
    <property type="match status" value="1"/>
</dbReference>
<dbReference type="SMART" id="SM01120">
    <property type="entry name" value="Dak2"/>
    <property type="match status" value="1"/>
</dbReference>
<proteinExistence type="predicted"/>
<dbReference type="PANTHER" id="PTHR33434">
    <property type="entry name" value="DEGV DOMAIN-CONTAINING PROTEIN DR_1986-RELATED"/>
    <property type="match status" value="1"/>
</dbReference>
<dbReference type="Pfam" id="PF21645">
    <property type="entry name" value="FakA-like_M"/>
    <property type="match status" value="1"/>
</dbReference>
<dbReference type="Pfam" id="PF02734">
    <property type="entry name" value="Dak2"/>
    <property type="match status" value="1"/>
</dbReference>
<evidence type="ECO:0000259" key="1">
    <source>
        <dbReference type="PROSITE" id="PS51480"/>
    </source>
</evidence>
<dbReference type="RefSeq" id="WP_311556984.1">
    <property type="nucleotide sequence ID" value="NZ_JAVREJ010000010.1"/>
</dbReference>
<evidence type="ECO:0000313" key="2">
    <source>
        <dbReference type="EMBL" id="MDT0350928.1"/>
    </source>
</evidence>
<name>A0ABU2NAE7_9PSEU</name>
<keyword evidence="3" id="KW-1185">Reference proteome</keyword>
<evidence type="ECO:0000313" key="3">
    <source>
        <dbReference type="Proteomes" id="UP001183202"/>
    </source>
</evidence>
<dbReference type="Pfam" id="PF13684">
    <property type="entry name" value="FakA-like_C"/>
    <property type="match status" value="1"/>
</dbReference>
<feature type="domain" description="DhaL" evidence="1">
    <location>
        <begin position="8"/>
        <end position="197"/>
    </location>
</feature>
<comment type="caution">
    <text evidence="2">The sequence shown here is derived from an EMBL/GenBank/DDBJ whole genome shotgun (WGS) entry which is preliminary data.</text>
</comment>
<dbReference type="PROSITE" id="PS51480">
    <property type="entry name" value="DHAL"/>
    <property type="match status" value="1"/>
</dbReference>
<dbReference type="NCBIfam" id="TIGR03599">
    <property type="entry name" value="YloV"/>
    <property type="match status" value="1"/>
</dbReference>
<dbReference type="SMART" id="SM01121">
    <property type="entry name" value="Dak1_2"/>
    <property type="match status" value="1"/>
</dbReference>
<dbReference type="Gene3D" id="1.25.40.340">
    <property type="match status" value="1"/>
</dbReference>